<dbReference type="PATRIC" id="fig|964.11.peg.3153"/>
<reference evidence="3" key="1">
    <citation type="submission" date="2007-01" db="EMBL/GenBank/DDBJ databases">
        <title>A two-dimensional proteome reference map of Herbaspirillum seropedicae proteins.</title>
        <authorList>
            <person name="Chaves D.F.S."/>
            <person name="Ferrer P.P."/>
            <person name="Monteiro R.A."/>
            <person name="Souza E.M."/>
            <person name="Cruz L.M."/>
            <person name="Pedrosa F.O."/>
        </authorList>
    </citation>
    <scope>NUCLEOTIDE SEQUENCE</scope>
</reference>
<dbReference type="KEGG" id="hsz:ACP92_15075"/>
<feature type="domain" description="Amidase" evidence="2">
    <location>
        <begin position="31"/>
        <end position="460"/>
    </location>
</feature>
<dbReference type="AlphaFoldDB" id="A2RQ43"/>
<protein>
    <submittedName>
        <fullName evidence="3">6-aminohexanoate-cyclic-dimer hydrolase protein</fullName>
    </submittedName>
</protein>
<dbReference type="RefSeq" id="WP_013234962.1">
    <property type="nucleotide sequence ID" value="NZ_CP011930.1"/>
</dbReference>
<keyword evidence="3" id="KW-0378">Hydrolase</keyword>
<organism evidence="3">
    <name type="scientific">Herbaspirillum seropedicae</name>
    <dbReference type="NCBI Taxonomy" id="964"/>
    <lineage>
        <taxon>Bacteria</taxon>
        <taxon>Pseudomonadati</taxon>
        <taxon>Pseudomonadota</taxon>
        <taxon>Betaproteobacteria</taxon>
        <taxon>Burkholderiales</taxon>
        <taxon>Oxalobacteraceae</taxon>
        <taxon>Herbaspirillum</taxon>
    </lineage>
</organism>
<evidence type="ECO:0000259" key="2">
    <source>
        <dbReference type="Pfam" id="PF01425"/>
    </source>
</evidence>
<dbReference type="SUPFAM" id="SSF75304">
    <property type="entry name" value="Amidase signature (AS) enzymes"/>
    <property type="match status" value="1"/>
</dbReference>
<name>A2RQ43_HERSE</name>
<dbReference type="Pfam" id="PF01425">
    <property type="entry name" value="Amidase"/>
    <property type="match status" value="1"/>
</dbReference>
<evidence type="ECO:0000256" key="1">
    <source>
        <dbReference type="ARBA" id="ARBA00009199"/>
    </source>
</evidence>
<comment type="similarity">
    <text evidence="1">Belongs to the amidase family.</text>
</comment>
<dbReference type="Gene3D" id="3.90.1300.10">
    <property type="entry name" value="Amidase signature (AS) domain"/>
    <property type="match status" value="1"/>
</dbReference>
<dbReference type="EMBL" id="AM490605">
    <property type="protein sequence ID" value="CAM32700.1"/>
    <property type="molecule type" value="Genomic_DNA"/>
</dbReference>
<accession>A2RQ43</accession>
<proteinExistence type="inferred from homology"/>
<dbReference type="PANTHER" id="PTHR11895:SF7">
    <property type="entry name" value="GLUTAMYL-TRNA(GLN) AMIDOTRANSFERASE SUBUNIT A, MITOCHONDRIAL"/>
    <property type="match status" value="1"/>
</dbReference>
<reference evidence="3" key="2">
    <citation type="submission" date="2007-02" db="EMBL/GenBank/DDBJ databases">
        <title>Genome sequence of the nitrogen fixing bacterium Herbaspirillum seropedicae.</title>
        <authorList>
            <person name="Pedrosa F.O."/>
        </authorList>
    </citation>
    <scope>NUCLEOTIDE SEQUENCE</scope>
</reference>
<dbReference type="InterPro" id="IPR036928">
    <property type="entry name" value="AS_sf"/>
</dbReference>
<sequence>MHTVSSSSLVRPQDGLDLAQRIGQGELSPGEALAQAIERLEQVNPALNAVAEKLYHLGEQSVAQGLPDGPFRGVPLLTKDLFTPLAGARMSNGSLLLKDNVMPVDAELVTRLKKAGFTIFGTTTSPEFGTSYTTESRLFGATRNPWSLDHSCGGSSGAAAALVAARVLPIAHGNDGGGSLRVPASACGVFGLKPSRGLMPMGPLAGEGWAGMSTSHVMSLSVRDSAAVLDQLAGADLGAPYAAPHYRQSFLAAATGAAPQGLRIGLVTHLPPWPTHPDCSEAVQRTAALCQQLGHHVEETCLPVDGLEFYDTVFTIIGSQTRNLMNLLARMAGQPLDEQALEARHRVILRDKGQLSGADYAAAVDYLHAFGRRMAELMQRYDLILTPTMAQPPARIGALTVREEQSVAELIHTFHGFSPFTALCNASGQPAMSVPLHWNDQGLPIGSHFCAGFGDDTLLLAVAAQLEQAAPWAHRRPPVCAT</sequence>
<dbReference type="GO" id="GO:0016787">
    <property type="term" value="F:hydrolase activity"/>
    <property type="evidence" value="ECO:0007669"/>
    <property type="project" value="UniProtKB-KW"/>
</dbReference>
<dbReference type="OMA" id="DFLTIWF"/>
<dbReference type="GeneID" id="29392907"/>
<gene>
    <name evidence="3" type="primary">HS285.0348</name>
</gene>
<dbReference type="InterPro" id="IPR000120">
    <property type="entry name" value="Amidase"/>
</dbReference>
<dbReference type="InterPro" id="IPR023631">
    <property type="entry name" value="Amidase_dom"/>
</dbReference>
<evidence type="ECO:0000313" key="3">
    <source>
        <dbReference type="EMBL" id="CAM32700.1"/>
    </source>
</evidence>
<dbReference type="PANTHER" id="PTHR11895">
    <property type="entry name" value="TRANSAMIDASE"/>
    <property type="match status" value="1"/>
</dbReference>